<keyword evidence="1" id="KW-0812">Transmembrane</keyword>
<feature type="transmembrane region" description="Helical" evidence="1">
    <location>
        <begin position="12"/>
        <end position="29"/>
    </location>
</feature>
<evidence type="ECO:0000256" key="1">
    <source>
        <dbReference type="SAM" id="Phobius"/>
    </source>
</evidence>
<proteinExistence type="predicted"/>
<sequence length="78" mass="8384">MPSTSYAGPKHPVGLILLISVVIAAAAGLPNRNMGLFMLVLFGCLAGLVGLYMAVRRRLGWRPLDDDALASLSFLPWM</sequence>
<evidence type="ECO:0000313" key="3">
    <source>
        <dbReference type="Proteomes" id="UP000410984"/>
    </source>
</evidence>
<keyword evidence="1" id="KW-1133">Transmembrane helix</keyword>
<dbReference type="EMBL" id="CABFPH010000010">
    <property type="protein sequence ID" value="VUD70532.1"/>
    <property type="molecule type" value="Genomic_DNA"/>
</dbReference>
<dbReference type="Proteomes" id="UP000410984">
    <property type="component" value="Unassembled WGS sequence"/>
</dbReference>
<reference evidence="2 3" key="1">
    <citation type="submission" date="2019-06" db="EMBL/GenBank/DDBJ databases">
        <authorList>
            <person name="Rodrigo-Torres L."/>
            <person name="Arahal R. D."/>
            <person name="Lucena T."/>
        </authorList>
    </citation>
    <scope>NUCLEOTIDE SEQUENCE [LARGE SCALE GENOMIC DNA]</scope>
    <source>
        <strain evidence="2 3">SB0023/3</strain>
    </source>
</reference>
<evidence type="ECO:0000313" key="2">
    <source>
        <dbReference type="EMBL" id="VUD70532.1"/>
    </source>
</evidence>
<organism evidence="2 3">
    <name type="scientific">Methylobacterium symbioticum</name>
    <dbReference type="NCBI Taxonomy" id="2584084"/>
    <lineage>
        <taxon>Bacteria</taxon>
        <taxon>Pseudomonadati</taxon>
        <taxon>Pseudomonadota</taxon>
        <taxon>Alphaproteobacteria</taxon>
        <taxon>Hyphomicrobiales</taxon>
        <taxon>Methylobacteriaceae</taxon>
        <taxon>Methylobacterium</taxon>
    </lineage>
</organism>
<name>A0A509E8R2_9HYPH</name>
<gene>
    <name evidence="2" type="ORF">MET9862_01101</name>
</gene>
<keyword evidence="1" id="KW-0472">Membrane</keyword>
<dbReference type="RefSeq" id="WP_142582102.1">
    <property type="nucleotide sequence ID" value="NZ_CABFPH010000010.1"/>
</dbReference>
<dbReference type="AlphaFoldDB" id="A0A509E8R2"/>
<keyword evidence="3" id="KW-1185">Reference proteome</keyword>
<protein>
    <submittedName>
        <fullName evidence="2">Uncharacterized protein</fullName>
    </submittedName>
</protein>
<feature type="transmembrane region" description="Helical" evidence="1">
    <location>
        <begin position="35"/>
        <end position="55"/>
    </location>
</feature>
<accession>A0A509E8R2</accession>